<dbReference type="CDD" id="cd06582">
    <property type="entry name" value="TM_PBP1_LivH_like"/>
    <property type="match status" value="1"/>
</dbReference>
<proteinExistence type="inferred from homology"/>
<dbReference type="GO" id="GO:0005886">
    <property type="term" value="C:plasma membrane"/>
    <property type="evidence" value="ECO:0007669"/>
    <property type="project" value="UniProtKB-SubCell"/>
</dbReference>
<dbReference type="PANTHER" id="PTHR11795:SF450">
    <property type="entry name" value="ABC TRANSPORTER PERMEASE PROTEIN"/>
    <property type="match status" value="1"/>
</dbReference>
<keyword evidence="11" id="KW-1185">Reference proteome</keyword>
<evidence type="ECO:0000256" key="1">
    <source>
        <dbReference type="ARBA" id="ARBA00004651"/>
    </source>
</evidence>
<keyword evidence="4 9" id="KW-0812">Transmembrane</keyword>
<dbReference type="InterPro" id="IPR001851">
    <property type="entry name" value="ABC_transp_permease"/>
</dbReference>
<feature type="transmembrane region" description="Helical" evidence="9">
    <location>
        <begin position="165"/>
        <end position="184"/>
    </location>
</feature>
<feature type="transmembrane region" description="Helical" evidence="9">
    <location>
        <begin position="6"/>
        <end position="26"/>
    </location>
</feature>
<evidence type="ECO:0000256" key="2">
    <source>
        <dbReference type="ARBA" id="ARBA00022448"/>
    </source>
</evidence>
<name>A0A9X9WR36_9PROT</name>
<feature type="transmembrane region" description="Helical" evidence="9">
    <location>
        <begin position="89"/>
        <end position="108"/>
    </location>
</feature>
<sequence>MFGQILVSGITAGAVYALVALGFVVLHRGTRVVHFGLGDQMTMSAYLVVIAQVFLDAPFAVAILFSLVLSAGFGVAIERGVMRPLRRAPLLVMVIATLAIGAALREGLRASMGPLPWPVPFLLTPAPFTLGGLVLVPANLAVVGVALAVMLSLFVALRFTRFGRAIVAVYENPTGAAIVGISVPSVHARLWGLSSVLAAIAGILVAPLITLSPDMGTIGIKGFAAAILGGFNSLPGAIAGGILLGIAETAAGVYVSTAMKDIISYALLIGCVLLLPQGLFGRAEPRKV</sequence>
<reference evidence="10" key="1">
    <citation type="submission" date="2020-01" db="EMBL/GenBank/DDBJ databases">
        <authorList>
            <person name="Rat A."/>
        </authorList>
    </citation>
    <scope>NUCLEOTIDE SEQUENCE</scope>
    <source>
        <strain evidence="10">LMG 31231</strain>
    </source>
</reference>
<protein>
    <submittedName>
        <fullName evidence="10">Branched-chain amino acid ABC transporter permease</fullName>
    </submittedName>
</protein>
<evidence type="ECO:0000256" key="3">
    <source>
        <dbReference type="ARBA" id="ARBA00022475"/>
    </source>
</evidence>
<feature type="transmembrane region" description="Helical" evidence="9">
    <location>
        <begin position="223"/>
        <end position="247"/>
    </location>
</feature>
<dbReference type="InterPro" id="IPR052157">
    <property type="entry name" value="BCAA_transport_permease"/>
</dbReference>
<feature type="transmembrane region" description="Helical" evidence="9">
    <location>
        <begin position="33"/>
        <end position="53"/>
    </location>
</feature>
<feature type="transmembrane region" description="Helical" evidence="9">
    <location>
        <begin position="59"/>
        <end position="77"/>
    </location>
</feature>
<dbReference type="Pfam" id="PF02653">
    <property type="entry name" value="BPD_transp_2"/>
    <property type="match status" value="1"/>
</dbReference>
<dbReference type="GO" id="GO:0022857">
    <property type="term" value="F:transmembrane transporter activity"/>
    <property type="evidence" value="ECO:0007669"/>
    <property type="project" value="InterPro"/>
</dbReference>
<evidence type="ECO:0000256" key="5">
    <source>
        <dbReference type="ARBA" id="ARBA00022970"/>
    </source>
</evidence>
<evidence type="ECO:0000256" key="8">
    <source>
        <dbReference type="ARBA" id="ARBA00037998"/>
    </source>
</evidence>
<evidence type="ECO:0000313" key="10">
    <source>
        <dbReference type="EMBL" id="MBR0669615.1"/>
    </source>
</evidence>
<dbReference type="Proteomes" id="UP001138751">
    <property type="component" value="Unassembled WGS sequence"/>
</dbReference>
<evidence type="ECO:0000256" key="6">
    <source>
        <dbReference type="ARBA" id="ARBA00022989"/>
    </source>
</evidence>
<keyword evidence="6 9" id="KW-1133">Transmembrane helix</keyword>
<keyword evidence="7 9" id="KW-0472">Membrane</keyword>
<evidence type="ECO:0000256" key="7">
    <source>
        <dbReference type="ARBA" id="ARBA00023136"/>
    </source>
</evidence>
<keyword evidence="2" id="KW-0813">Transport</keyword>
<dbReference type="GO" id="GO:0006865">
    <property type="term" value="P:amino acid transport"/>
    <property type="evidence" value="ECO:0007669"/>
    <property type="project" value="UniProtKB-KW"/>
</dbReference>
<dbReference type="PANTHER" id="PTHR11795">
    <property type="entry name" value="BRANCHED-CHAIN AMINO ACID TRANSPORT SYSTEM PERMEASE PROTEIN LIVH"/>
    <property type="match status" value="1"/>
</dbReference>
<dbReference type="EMBL" id="JAAEDM010000001">
    <property type="protein sequence ID" value="MBR0669615.1"/>
    <property type="molecule type" value="Genomic_DNA"/>
</dbReference>
<accession>A0A9X9WR36</accession>
<feature type="transmembrane region" description="Helical" evidence="9">
    <location>
        <begin position="262"/>
        <end position="280"/>
    </location>
</feature>
<organism evidence="10 11">
    <name type="scientific">Neoroseomonas soli</name>
    <dbReference type="NCBI Taxonomy" id="1081025"/>
    <lineage>
        <taxon>Bacteria</taxon>
        <taxon>Pseudomonadati</taxon>
        <taxon>Pseudomonadota</taxon>
        <taxon>Alphaproteobacteria</taxon>
        <taxon>Acetobacterales</taxon>
        <taxon>Acetobacteraceae</taxon>
        <taxon>Neoroseomonas</taxon>
    </lineage>
</organism>
<feature type="transmembrane region" description="Helical" evidence="9">
    <location>
        <begin position="190"/>
        <end position="211"/>
    </location>
</feature>
<feature type="transmembrane region" description="Helical" evidence="9">
    <location>
        <begin position="128"/>
        <end position="153"/>
    </location>
</feature>
<comment type="similarity">
    <text evidence="8">Belongs to the binding-protein-dependent transport system permease family. LivHM subfamily.</text>
</comment>
<comment type="subcellular location">
    <subcellularLocation>
        <location evidence="1">Cell membrane</location>
        <topology evidence="1">Multi-pass membrane protein</topology>
    </subcellularLocation>
</comment>
<dbReference type="RefSeq" id="WP_211859932.1">
    <property type="nucleotide sequence ID" value="NZ_JAAEDM010000001.1"/>
</dbReference>
<evidence type="ECO:0000313" key="11">
    <source>
        <dbReference type="Proteomes" id="UP001138751"/>
    </source>
</evidence>
<dbReference type="AlphaFoldDB" id="A0A9X9WR36"/>
<comment type="caution">
    <text evidence="10">The sequence shown here is derived from an EMBL/GenBank/DDBJ whole genome shotgun (WGS) entry which is preliminary data.</text>
</comment>
<evidence type="ECO:0000256" key="4">
    <source>
        <dbReference type="ARBA" id="ARBA00022692"/>
    </source>
</evidence>
<keyword evidence="5" id="KW-0029">Amino-acid transport</keyword>
<evidence type="ECO:0000256" key="9">
    <source>
        <dbReference type="SAM" id="Phobius"/>
    </source>
</evidence>
<gene>
    <name evidence="10" type="ORF">GXW76_00395</name>
</gene>
<keyword evidence="3" id="KW-1003">Cell membrane</keyword>
<reference evidence="10" key="2">
    <citation type="journal article" date="2021" name="Syst. Appl. Microbiol.">
        <title>Roseomonas hellenica sp. nov., isolated from roots of wild-growing Alkanna tinctoria.</title>
        <authorList>
            <person name="Rat A."/>
            <person name="Naranjo H.D."/>
            <person name="Lebbe L."/>
            <person name="Cnockaert M."/>
            <person name="Krigas N."/>
            <person name="Grigoriadou K."/>
            <person name="Maloupa E."/>
            <person name="Willems A."/>
        </authorList>
    </citation>
    <scope>NUCLEOTIDE SEQUENCE</scope>
    <source>
        <strain evidence="10">LMG 31231</strain>
    </source>
</reference>